<dbReference type="Gene3D" id="3.30.429.10">
    <property type="entry name" value="Macrophage Migration Inhibitory Factor"/>
    <property type="match status" value="1"/>
</dbReference>
<dbReference type="SUPFAM" id="SSF55331">
    <property type="entry name" value="Tautomerase/MIF"/>
    <property type="match status" value="1"/>
</dbReference>
<dbReference type="Proteomes" id="UP000091967">
    <property type="component" value="Unassembled WGS sequence"/>
</dbReference>
<dbReference type="InterPro" id="IPR014347">
    <property type="entry name" value="Tautomerase/MIF_sf"/>
</dbReference>
<gene>
    <name evidence="2" type="ORF">FPOA_02242</name>
</gene>
<dbReference type="OMA" id="MVTFTPM"/>
<accession>A0A1B8B6G0</accession>
<feature type="domain" description="Tautomerase cis-CaaD-like" evidence="1">
    <location>
        <begin position="1"/>
        <end position="146"/>
    </location>
</feature>
<evidence type="ECO:0000313" key="3">
    <source>
        <dbReference type="Proteomes" id="UP000091967"/>
    </source>
</evidence>
<proteinExistence type="predicted"/>
<evidence type="ECO:0000313" key="2">
    <source>
        <dbReference type="EMBL" id="OBS28301.1"/>
    </source>
</evidence>
<reference evidence="2 3" key="1">
    <citation type="submission" date="2016-06" db="EMBL/GenBank/DDBJ databases">
        <title>Living apart together: crosstalk between the core and supernumerary genomes in a fungal plant pathogen.</title>
        <authorList>
            <person name="Vanheule A."/>
            <person name="Audenaert K."/>
            <person name="Warris S."/>
            <person name="Van De Geest H."/>
            <person name="Schijlen E."/>
            <person name="Hofte M."/>
            <person name="De Saeger S."/>
            <person name="Haesaert G."/>
            <person name="Waalwijk C."/>
            <person name="Van Der Lee T."/>
        </authorList>
    </citation>
    <scope>NUCLEOTIDE SEQUENCE [LARGE SCALE GENOMIC DNA]</scope>
    <source>
        <strain evidence="2 3">2516</strain>
    </source>
</reference>
<comment type="caution">
    <text evidence="2">The sequence shown here is derived from an EMBL/GenBank/DDBJ whole genome shotgun (WGS) entry which is preliminary data.</text>
</comment>
<keyword evidence="3" id="KW-1185">Reference proteome</keyword>
<dbReference type="Pfam" id="PF14832">
    <property type="entry name" value="Tautomerase_3"/>
    <property type="match status" value="1"/>
</dbReference>
<dbReference type="InterPro" id="IPR028116">
    <property type="entry name" value="Cis-CaaD-like"/>
</dbReference>
<evidence type="ECO:0000259" key="1">
    <source>
        <dbReference type="Pfam" id="PF14832"/>
    </source>
</evidence>
<name>A0A1B8B6G0_FUSPO</name>
<dbReference type="EMBL" id="LYXU01000001">
    <property type="protein sequence ID" value="OBS28301.1"/>
    <property type="molecule type" value="Genomic_DNA"/>
</dbReference>
<dbReference type="AlphaFoldDB" id="A0A1B8B6G0"/>
<sequence length="175" mass="20141">MPFYQIHHSCSLNQNQKQLLATAITQLHCRAFKTPSFFVHVRFYPEENKDNNYFVAGWPHPATSNRIVGLVRDSVSRSKADFDKLATDIEEYWYSVLGVQPPDKKARWNIGDEEKRLIMVTFTPMVALREGGMTIPEAGKEEDWLQEQLPYIDRMAVKGIEGFAGLYNEAKNSQK</sequence>
<organism evidence="2 3">
    <name type="scientific">Fusarium poae</name>
    <dbReference type="NCBI Taxonomy" id="36050"/>
    <lineage>
        <taxon>Eukaryota</taxon>
        <taxon>Fungi</taxon>
        <taxon>Dikarya</taxon>
        <taxon>Ascomycota</taxon>
        <taxon>Pezizomycotina</taxon>
        <taxon>Sordariomycetes</taxon>
        <taxon>Hypocreomycetidae</taxon>
        <taxon>Hypocreales</taxon>
        <taxon>Nectriaceae</taxon>
        <taxon>Fusarium</taxon>
    </lineage>
</organism>
<protein>
    <recommendedName>
        <fullName evidence="1">Tautomerase cis-CaaD-like domain-containing protein</fullName>
    </recommendedName>
</protein>